<evidence type="ECO:0000256" key="2">
    <source>
        <dbReference type="SAM" id="SignalP"/>
    </source>
</evidence>
<protein>
    <submittedName>
        <fullName evidence="3">Uncharacterized protein</fullName>
    </submittedName>
</protein>
<keyword evidence="2" id="KW-0732">Signal</keyword>
<evidence type="ECO:0000256" key="1">
    <source>
        <dbReference type="SAM" id="MobiDB-lite"/>
    </source>
</evidence>
<reference evidence="3 4" key="1">
    <citation type="submission" date="2021-03" db="EMBL/GenBank/DDBJ databases">
        <title>Novel species identification of genus Shewanella.</title>
        <authorList>
            <person name="Liu G."/>
            <person name="Zhang Q."/>
        </authorList>
    </citation>
    <scope>NUCLEOTIDE SEQUENCE [LARGE SCALE GENOMIC DNA]</scope>
    <source>
        <strain evidence="3 4">FJAT-51800</strain>
    </source>
</reference>
<organism evidence="3 4">
    <name type="scientific">Shewanella avicenniae</name>
    <dbReference type="NCBI Taxonomy" id="2814294"/>
    <lineage>
        <taxon>Bacteria</taxon>
        <taxon>Pseudomonadati</taxon>
        <taxon>Pseudomonadota</taxon>
        <taxon>Gammaproteobacteria</taxon>
        <taxon>Alteromonadales</taxon>
        <taxon>Shewanellaceae</taxon>
        <taxon>Shewanella</taxon>
    </lineage>
</organism>
<feature type="compositionally biased region" description="Low complexity" evidence="1">
    <location>
        <begin position="196"/>
        <end position="208"/>
    </location>
</feature>
<evidence type="ECO:0000313" key="4">
    <source>
        <dbReference type="Proteomes" id="UP000662770"/>
    </source>
</evidence>
<feature type="chain" id="PRO_5047152455" evidence="2">
    <location>
        <begin position="21"/>
        <end position="378"/>
    </location>
</feature>
<feature type="signal peptide" evidence="2">
    <location>
        <begin position="1"/>
        <end position="20"/>
    </location>
</feature>
<dbReference type="Proteomes" id="UP000662770">
    <property type="component" value="Chromosome"/>
</dbReference>
<dbReference type="EMBL" id="CP071503">
    <property type="protein sequence ID" value="QSX34995.1"/>
    <property type="molecule type" value="Genomic_DNA"/>
</dbReference>
<keyword evidence="4" id="KW-1185">Reference proteome</keyword>
<name>A0ABX7QVP6_9GAMM</name>
<proteinExistence type="predicted"/>
<evidence type="ECO:0000313" key="3">
    <source>
        <dbReference type="EMBL" id="QSX34995.1"/>
    </source>
</evidence>
<sequence length="378" mass="38704">MKTSILVGLLSSLIAASAWAVAPGEKANGSTTISISDALMGTSTCLTSRPPYQSNSASATSQGAFADAISAANSYMMMSYAGDVYVDLTRHGKNGAVQQVALNAGMGSGTIFAQVVNAQTSVSADSEAIAKEQIEVNADAIAGALKSWFLGINRGIKIGSLDYTVMAGAHASLGSDAIANAAAKSSAEAEAEAEATGESRSSSSADGNINSSNSSSFYIQGVNIEQFNAHMNAASGTILNVQTTALAQTYANALATSLVYSLARASAEAEYLGKLSFEYDLPIIGQGQLPIISDPYSASKVAMVIAGNVQEISSFADAAAAASAFTLTGSSIEMELSVHYENVPGTDDILEIYKVGDLTLDCNHVTTNADAGAMTNME</sequence>
<gene>
    <name evidence="3" type="ORF">JYB87_07195</name>
</gene>
<accession>A0ABX7QVP6</accession>
<feature type="region of interest" description="Disordered" evidence="1">
    <location>
        <begin position="189"/>
        <end position="208"/>
    </location>
</feature>
<dbReference type="RefSeq" id="WP_207356192.1">
    <property type="nucleotide sequence ID" value="NZ_CP071503.1"/>
</dbReference>